<dbReference type="CDD" id="cd22191">
    <property type="entry name" value="DPBB_RlpA_EXP_N-like"/>
    <property type="match status" value="1"/>
</dbReference>
<protein>
    <submittedName>
        <fullName evidence="4">Barwin-like endoglucanase</fullName>
    </submittedName>
</protein>
<keyword evidence="5" id="KW-1185">Reference proteome</keyword>
<organism evidence="4 5">
    <name type="scientific">Lentinus tigrinus ALCF2SS1-6</name>
    <dbReference type="NCBI Taxonomy" id="1328759"/>
    <lineage>
        <taxon>Eukaryota</taxon>
        <taxon>Fungi</taxon>
        <taxon>Dikarya</taxon>
        <taxon>Basidiomycota</taxon>
        <taxon>Agaricomycotina</taxon>
        <taxon>Agaricomycetes</taxon>
        <taxon>Polyporales</taxon>
        <taxon>Polyporaceae</taxon>
        <taxon>Lentinus</taxon>
    </lineage>
</organism>
<sequence length="121" mass="12469">MSLNLKSIIVAFVAAIAVHGAPRAADISGDATYYEPNGGLGACGSPIQNSDFAVALSSAQYSGGSNCGRRINVHYQGKSVEATVVDLCPGCTSGSIDLTPSAFQQLADLSAGRIQVTWDFE</sequence>
<evidence type="ECO:0000259" key="3">
    <source>
        <dbReference type="Pfam" id="PF03330"/>
    </source>
</evidence>
<feature type="chain" id="PRO_5022870639" evidence="2">
    <location>
        <begin position="21"/>
        <end position="121"/>
    </location>
</feature>
<dbReference type="InterPro" id="IPR009009">
    <property type="entry name" value="RlpA-like_DPBB"/>
</dbReference>
<evidence type="ECO:0000256" key="1">
    <source>
        <dbReference type="ARBA" id="ARBA00022729"/>
    </source>
</evidence>
<gene>
    <name evidence="4" type="ORF">L227DRAFT_543026</name>
</gene>
<feature type="signal peptide" evidence="2">
    <location>
        <begin position="1"/>
        <end position="20"/>
    </location>
</feature>
<dbReference type="InterPro" id="IPR051477">
    <property type="entry name" value="Expansin_CellWall"/>
</dbReference>
<dbReference type="SUPFAM" id="SSF50685">
    <property type="entry name" value="Barwin-like endoglucanases"/>
    <property type="match status" value="1"/>
</dbReference>
<feature type="domain" description="RlpA-like protein double-psi beta-barrel" evidence="3">
    <location>
        <begin position="28"/>
        <end position="117"/>
    </location>
</feature>
<keyword evidence="1 2" id="KW-0732">Signal</keyword>
<dbReference type="PANTHER" id="PTHR31836">
    <property type="match status" value="1"/>
</dbReference>
<evidence type="ECO:0000313" key="5">
    <source>
        <dbReference type="Proteomes" id="UP000313359"/>
    </source>
</evidence>
<name>A0A5C2SK20_9APHY</name>
<dbReference type="AlphaFoldDB" id="A0A5C2SK20"/>
<evidence type="ECO:0000256" key="2">
    <source>
        <dbReference type="SAM" id="SignalP"/>
    </source>
</evidence>
<dbReference type="Proteomes" id="UP000313359">
    <property type="component" value="Unassembled WGS sequence"/>
</dbReference>
<reference evidence="4" key="1">
    <citation type="journal article" date="2018" name="Genome Biol. Evol.">
        <title>Genomics and development of Lentinus tigrinus, a white-rot wood-decaying mushroom with dimorphic fruiting bodies.</title>
        <authorList>
            <person name="Wu B."/>
            <person name="Xu Z."/>
            <person name="Knudson A."/>
            <person name="Carlson A."/>
            <person name="Chen N."/>
            <person name="Kovaka S."/>
            <person name="LaButti K."/>
            <person name="Lipzen A."/>
            <person name="Pennachio C."/>
            <person name="Riley R."/>
            <person name="Schakwitz W."/>
            <person name="Umezawa K."/>
            <person name="Ohm R.A."/>
            <person name="Grigoriev I.V."/>
            <person name="Nagy L.G."/>
            <person name="Gibbons J."/>
            <person name="Hibbett D."/>
        </authorList>
    </citation>
    <scope>NUCLEOTIDE SEQUENCE [LARGE SCALE GENOMIC DNA]</scope>
    <source>
        <strain evidence="4">ALCF2SS1-6</strain>
    </source>
</reference>
<dbReference type="Pfam" id="PF03330">
    <property type="entry name" value="DPBB_1"/>
    <property type="match status" value="1"/>
</dbReference>
<evidence type="ECO:0000313" key="4">
    <source>
        <dbReference type="EMBL" id="RPD63970.1"/>
    </source>
</evidence>
<accession>A0A5C2SK20</accession>
<dbReference type="OrthoDB" id="2736268at2759"/>
<dbReference type="EMBL" id="ML122255">
    <property type="protein sequence ID" value="RPD63970.1"/>
    <property type="molecule type" value="Genomic_DNA"/>
</dbReference>
<proteinExistence type="predicted"/>
<dbReference type="STRING" id="1328759.A0A5C2SK20"/>
<dbReference type="Gene3D" id="2.40.40.10">
    <property type="entry name" value="RlpA-like domain"/>
    <property type="match status" value="1"/>
</dbReference>
<dbReference type="PANTHER" id="PTHR31836:SF28">
    <property type="entry name" value="SRCR DOMAIN-CONTAINING PROTEIN-RELATED"/>
    <property type="match status" value="1"/>
</dbReference>
<dbReference type="InterPro" id="IPR036908">
    <property type="entry name" value="RlpA-like_sf"/>
</dbReference>